<dbReference type="Pfam" id="PF13602">
    <property type="entry name" value="ADH_zinc_N_2"/>
    <property type="match status" value="1"/>
</dbReference>
<dbReference type="Pfam" id="PF16197">
    <property type="entry name" value="KAsynt_C_assoc"/>
    <property type="match status" value="1"/>
</dbReference>
<accession>A0ABR0FXE9</accession>
<evidence type="ECO:0000313" key="11">
    <source>
        <dbReference type="Proteomes" id="UP001322138"/>
    </source>
</evidence>
<dbReference type="InterPro" id="IPR020843">
    <property type="entry name" value="ER"/>
</dbReference>
<dbReference type="GeneID" id="87891024"/>
<dbReference type="SMART" id="SM00829">
    <property type="entry name" value="PKS_ER"/>
    <property type="match status" value="1"/>
</dbReference>
<dbReference type="Pfam" id="PF00109">
    <property type="entry name" value="ketoacyl-synt"/>
    <property type="match status" value="1"/>
</dbReference>
<comment type="caution">
    <text evidence="10">The sequence shown here is derived from an EMBL/GenBank/DDBJ whole genome shotgun (WGS) entry which is preliminary data.</text>
</comment>
<evidence type="ECO:0000256" key="6">
    <source>
        <dbReference type="PROSITE-ProRule" id="PRU01363"/>
    </source>
</evidence>
<keyword evidence="5" id="KW-0511">Multifunctional enzyme</keyword>
<dbReference type="SUPFAM" id="SSF51735">
    <property type="entry name" value="NAD(P)-binding Rossmann-fold domains"/>
    <property type="match status" value="2"/>
</dbReference>
<evidence type="ECO:0000256" key="5">
    <source>
        <dbReference type="ARBA" id="ARBA00023268"/>
    </source>
</evidence>
<dbReference type="InterPro" id="IPR014030">
    <property type="entry name" value="Ketoacyl_synth_N"/>
</dbReference>
<keyword evidence="4" id="KW-0560">Oxidoreductase</keyword>
<dbReference type="Pfam" id="PF00698">
    <property type="entry name" value="Acyl_transf_1"/>
    <property type="match status" value="1"/>
</dbReference>
<dbReference type="SUPFAM" id="SSF53901">
    <property type="entry name" value="Thiolase-like"/>
    <property type="match status" value="1"/>
</dbReference>
<dbReference type="InterPro" id="IPR016036">
    <property type="entry name" value="Malonyl_transacylase_ACP-bd"/>
</dbReference>
<proteinExistence type="predicted"/>
<dbReference type="InterPro" id="IPR001227">
    <property type="entry name" value="Ac_transferase_dom_sf"/>
</dbReference>
<dbReference type="InterPro" id="IPR057326">
    <property type="entry name" value="KR_dom"/>
</dbReference>
<evidence type="ECO:0000256" key="1">
    <source>
        <dbReference type="ARBA" id="ARBA00022450"/>
    </source>
</evidence>
<keyword evidence="2" id="KW-0597">Phosphoprotein</keyword>
<dbReference type="InterPro" id="IPR020807">
    <property type="entry name" value="PKS_DH"/>
</dbReference>
<dbReference type="InterPro" id="IPR014031">
    <property type="entry name" value="Ketoacyl_synth_C"/>
</dbReference>
<dbReference type="Pfam" id="PF14765">
    <property type="entry name" value="PS-DH"/>
    <property type="match status" value="1"/>
</dbReference>
<dbReference type="InterPro" id="IPR049551">
    <property type="entry name" value="PKS_DH_C"/>
</dbReference>
<dbReference type="Gene3D" id="3.40.47.10">
    <property type="match status" value="1"/>
</dbReference>
<dbReference type="SMART" id="SM00825">
    <property type="entry name" value="PKS_KS"/>
    <property type="match status" value="1"/>
</dbReference>
<feature type="region of interest" description="N-terminal hotdog fold" evidence="6">
    <location>
        <begin position="735"/>
        <end position="871"/>
    </location>
</feature>
<name>A0ABR0FXE9_9PEZI</name>
<gene>
    <name evidence="10" type="ORF">QC761_0013020</name>
</gene>
<dbReference type="PROSITE" id="PS52019">
    <property type="entry name" value="PKS_MFAS_DH"/>
    <property type="match status" value="1"/>
</dbReference>
<dbReference type="CDD" id="cd00833">
    <property type="entry name" value="PKS"/>
    <property type="match status" value="1"/>
</dbReference>
<evidence type="ECO:0000259" key="9">
    <source>
        <dbReference type="PROSITE" id="PS52019"/>
    </source>
</evidence>
<protein>
    <submittedName>
        <fullName evidence="10">PKS/NRPS-like protein biosynthetic cluster</fullName>
    </submittedName>
</protein>
<evidence type="ECO:0000256" key="7">
    <source>
        <dbReference type="SAM" id="Phobius"/>
    </source>
</evidence>
<dbReference type="InterPro" id="IPR050091">
    <property type="entry name" value="PKS_NRPS_Biosynth_Enz"/>
</dbReference>
<evidence type="ECO:0000256" key="2">
    <source>
        <dbReference type="ARBA" id="ARBA00022553"/>
    </source>
</evidence>
<dbReference type="PANTHER" id="PTHR43775:SF29">
    <property type="entry name" value="ASPERFURANONE POLYKETIDE SYNTHASE AFOG-RELATED"/>
    <property type="match status" value="1"/>
</dbReference>
<dbReference type="RefSeq" id="XP_062737598.1">
    <property type="nucleotide sequence ID" value="XM_062871951.1"/>
</dbReference>
<dbReference type="InterPro" id="IPR013968">
    <property type="entry name" value="PKS_KR"/>
</dbReference>
<dbReference type="InterPro" id="IPR049552">
    <property type="entry name" value="PKS_DH_N"/>
</dbReference>
<dbReference type="SMART" id="SM00822">
    <property type="entry name" value="PKS_KR"/>
    <property type="match status" value="1"/>
</dbReference>
<dbReference type="InterPro" id="IPR042104">
    <property type="entry name" value="PKS_dehydratase_sf"/>
</dbReference>
<dbReference type="Pfam" id="PF08659">
    <property type="entry name" value="KR"/>
    <property type="match status" value="1"/>
</dbReference>
<dbReference type="Gene3D" id="3.40.50.720">
    <property type="entry name" value="NAD(P)-binding Rossmann-like Domain"/>
    <property type="match status" value="1"/>
</dbReference>
<dbReference type="SMART" id="SM00826">
    <property type="entry name" value="PKS_DH"/>
    <property type="match status" value="1"/>
</dbReference>
<dbReference type="PROSITE" id="PS52004">
    <property type="entry name" value="KS3_2"/>
    <property type="match status" value="1"/>
</dbReference>
<dbReference type="InterPro" id="IPR016035">
    <property type="entry name" value="Acyl_Trfase/lysoPLipase"/>
</dbReference>
<evidence type="ECO:0000313" key="10">
    <source>
        <dbReference type="EMBL" id="KAK4648623.1"/>
    </source>
</evidence>
<feature type="active site" description="Proton donor; for dehydratase activity" evidence="6">
    <location>
        <position position="956"/>
    </location>
</feature>
<keyword evidence="3" id="KW-0808">Transferase</keyword>
<feature type="active site" description="Proton acceptor; for dehydratase activity" evidence="6">
    <location>
        <position position="767"/>
    </location>
</feature>
<dbReference type="Gene3D" id="3.90.180.10">
    <property type="entry name" value="Medium-chain alcohol dehydrogenases, catalytic domain"/>
    <property type="match status" value="2"/>
</dbReference>
<feature type="domain" description="PKS/mFAS DH" evidence="9">
    <location>
        <begin position="735"/>
        <end position="1056"/>
    </location>
</feature>
<dbReference type="Gene3D" id="3.10.129.110">
    <property type="entry name" value="Polyketide synthase dehydratase"/>
    <property type="match status" value="1"/>
</dbReference>
<evidence type="ECO:0000259" key="8">
    <source>
        <dbReference type="PROSITE" id="PS52004"/>
    </source>
</evidence>
<sequence>MASSTSKDKHPNTPAIIGMAYRVPGAITPARIWDNLQNKDLEYYPKYAITGTGNSILSNRISYMYNLSDGRCRSFDRDGEGYVRGDGVCAVVLKRREEGVGDGDWVRAVVRGSGVNHDGKTDGITLPSAELQEGLIRETHGRAGIDPDDTGYFEAHGTETKAGDPREAAAIGKVFGTSTRTRPLYMGSVKSNIGHLEGAAGLAGIIKATLAIQNGKIPPNMHFHKPSPEILFDEWKLKVPTSALDWVESDGKPRRASINCFGYGSVNAHVVLEQPLDSPTVIVNGVDKAKARPYLLPLTSHSEVAGEKAISNLASYLSSKKGGAGVEELADALSSGASSAKWTQPLDCEQPIRVGYVFTGQGAQTYDMGRELILHSEAFRATLERCDEALQTLSDKPDWRIVDELLHDEEGSRLSKSRFSQPVCTAVQVAVVDLLSDWGVKPSAVCGHSSGEIAAAYAAGVLSLGRAIFTAYYRGLYMSAGLEAADCIPGAMMAVGLSAAELKVELGAYADRLTITAINSPSSVTVSGDLDAVTELKEKLLARKAFARQLKVEQAFHSHHLAPMAPRYQAALEGRELVVCSQKPTARMLSSVTARVVSHSGSLGPGYWAANMVQPVRFSDALTGAVLDEEEKPTVDILLEIGPHPALKAPAKEVLKLLGLDKTPYLGTLSRDRSAYESLLSTAGELFTLGYPVDLPVINGPGNRLVDLPTYAWNHKNYWSLNRLTTEHLHRETRHTLLGVPVPGGAHHIPRWRNYIRLRVIAWLRDHCVDGKVVFPAAGYCCMAIEAAVRLGDRRNERIAAVHLKEVLIKPPLALREDHDEGAETVLELRPVAESARTFSEEWFEFEVSSLEEGLETRHCHGRIWVEYGEPRGLRSLAKVEGVEEMRGRSDRYVSAKSLYERLERLDLKYGPYFALLKGDVVSGPGLAVAEFEFYPMVFPKHELEERTVLHPTLLDSMFHDISGILVEQGGRGERRRYTVQTRTELPSQRMAVNHILLREEGSGELIIEATGNEVTALGSDGQGQGRALFFRQRWQPCFDLLEGAEVEGGVGGLVRLYTFQHPTSRVLLAMKYAEAEALLAHLAVPVTGRPLYETLHILSEETQWSERFDVLAGPEGRYDLVIVGKDAELSPEALQISLASNAVVVTSESLTEWTPVATASEWAAYRPATNVSTAQIDLTVILPTVSSETTRAILEELEAFPYIASVTTTTINEVTAHNLATKHVVVLSSLDNHPNPIDPPSEWFGTRHLPTLENITLIWLTLGATIQSTNPSHAKILGVPRVARNENQASRLLSLDIQPSTSPAIITKQILPCLSTASEEDFSLHHTTLHIPRIEEDLPLNRKIGLLETLHFVPLPQHNTALGDNQVLIRVKASALNFHDLTVALGIIQDYNMGNECAGIITAIGASVTNLSPGDRVVAYRPGQGAHQTFVRQDSEMCVKIPDTMSFSLGASLPVTVTTAFYSLFTVAIQMAKNIGARVLVTCSEGKRGLMRERYGMGEGEVFNSRDDSFSGWETAHATWGCLAPFGRFVEIGKRDIHQNSNLGMDPFRRNVSFASVDMILVYELDKPLAARLLGETFEMVFSGEVRPPERLFEYSYGQAEKAFRLMQLGRYTGKIVLTVDEEEEEVVVMVAPPSYDQRLLFKRGRTYLLVGGLGGLGTATAEWMYLRGARRFAFMSQSGDQSNNGRKTVNWLRLRKAEVSVYKGDVGVLADVENVVREIGPSLAGVFHIAVVLQDGMIRSLSFDQYQTGLPTKCTGAWNLHTATLGIDLDFFVCWSLVSAICGNKGQGAYVAANAYMDAFMRWRREQGLVRTTTNLGAVPTRGLVAENELVRKSLDRNKLDILTEQKLMFLMRKQYS</sequence>
<dbReference type="EMBL" id="JAFFGZ010000001">
    <property type="protein sequence ID" value="KAK4648623.1"/>
    <property type="molecule type" value="Genomic_DNA"/>
</dbReference>
<dbReference type="Gene3D" id="3.40.366.10">
    <property type="entry name" value="Malonyl-Coenzyme A Acyl Carrier Protein, domain 2"/>
    <property type="match status" value="1"/>
</dbReference>
<dbReference type="InterPro" id="IPR014043">
    <property type="entry name" value="Acyl_transferase_dom"/>
</dbReference>
<dbReference type="InterPro" id="IPR036291">
    <property type="entry name" value="NAD(P)-bd_dom_sf"/>
</dbReference>
<dbReference type="InterPro" id="IPR011032">
    <property type="entry name" value="GroES-like_sf"/>
</dbReference>
<dbReference type="SUPFAM" id="SSF52151">
    <property type="entry name" value="FabD/lysophospholipase-like"/>
    <property type="match status" value="1"/>
</dbReference>
<keyword evidence="7" id="KW-0472">Membrane</keyword>
<keyword evidence="11" id="KW-1185">Reference proteome</keyword>
<organism evidence="10 11">
    <name type="scientific">Podospora bellae-mahoneyi</name>
    <dbReference type="NCBI Taxonomy" id="2093777"/>
    <lineage>
        <taxon>Eukaryota</taxon>
        <taxon>Fungi</taxon>
        <taxon>Dikarya</taxon>
        <taxon>Ascomycota</taxon>
        <taxon>Pezizomycotina</taxon>
        <taxon>Sordariomycetes</taxon>
        <taxon>Sordariomycetidae</taxon>
        <taxon>Sordariales</taxon>
        <taxon>Podosporaceae</taxon>
        <taxon>Podospora</taxon>
    </lineage>
</organism>
<evidence type="ECO:0000256" key="3">
    <source>
        <dbReference type="ARBA" id="ARBA00022679"/>
    </source>
</evidence>
<dbReference type="Gene3D" id="3.30.70.3290">
    <property type="match status" value="1"/>
</dbReference>
<dbReference type="InterPro" id="IPR016039">
    <property type="entry name" value="Thiolase-like"/>
</dbReference>
<dbReference type="SUPFAM" id="SSF50129">
    <property type="entry name" value="GroES-like"/>
    <property type="match status" value="1"/>
</dbReference>
<dbReference type="Pfam" id="PF21089">
    <property type="entry name" value="PKS_DH_N"/>
    <property type="match status" value="1"/>
</dbReference>
<dbReference type="Pfam" id="PF02801">
    <property type="entry name" value="Ketoacyl-synt_C"/>
    <property type="match status" value="1"/>
</dbReference>
<keyword evidence="1" id="KW-0596">Phosphopantetheine</keyword>
<dbReference type="Proteomes" id="UP001322138">
    <property type="component" value="Unassembled WGS sequence"/>
</dbReference>
<feature type="transmembrane region" description="Helical" evidence="7">
    <location>
        <begin position="1649"/>
        <end position="1668"/>
    </location>
</feature>
<dbReference type="Pfam" id="PF08240">
    <property type="entry name" value="ADH_N"/>
    <property type="match status" value="1"/>
</dbReference>
<evidence type="ECO:0000256" key="4">
    <source>
        <dbReference type="ARBA" id="ARBA00023002"/>
    </source>
</evidence>
<dbReference type="SUPFAM" id="SSF55048">
    <property type="entry name" value="Probable ACP-binding domain of malonyl-CoA ACP transacylase"/>
    <property type="match status" value="1"/>
</dbReference>
<dbReference type="InterPro" id="IPR013154">
    <property type="entry name" value="ADH-like_N"/>
</dbReference>
<feature type="transmembrane region" description="Helical" evidence="7">
    <location>
        <begin position="1448"/>
        <end position="1470"/>
    </location>
</feature>
<dbReference type="InterPro" id="IPR032821">
    <property type="entry name" value="PKS_assoc"/>
</dbReference>
<dbReference type="SMART" id="SM00827">
    <property type="entry name" value="PKS_AT"/>
    <property type="match status" value="1"/>
</dbReference>
<feature type="region of interest" description="C-terminal hotdog fold" evidence="6">
    <location>
        <begin position="891"/>
        <end position="1056"/>
    </location>
</feature>
<dbReference type="CDD" id="cd05195">
    <property type="entry name" value="enoyl_red"/>
    <property type="match status" value="1"/>
</dbReference>
<keyword evidence="7" id="KW-1133">Transmembrane helix</keyword>
<dbReference type="InterPro" id="IPR020841">
    <property type="entry name" value="PKS_Beta-ketoAc_synthase_dom"/>
</dbReference>
<reference evidence="10 11" key="1">
    <citation type="journal article" date="2023" name="bioRxiv">
        <title>High-quality genome assemblies of four members of thePodospora anserinaspecies complex.</title>
        <authorList>
            <person name="Ament-Velasquez S.L."/>
            <person name="Vogan A.A."/>
            <person name="Wallerman O."/>
            <person name="Hartmann F."/>
            <person name="Gautier V."/>
            <person name="Silar P."/>
            <person name="Giraud T."/>
            <person name="Johannesson H."/>
        </authorList>
    </citation>
    <scope>NUCLEOTIDE SEQUENCE [LARGE SCALE GENOMIC DNA]</scope>
    <source>
        <strain evidence="10 11">CBS 112042</strain>
    </source>
</reference>
<feature type="domain" description="Ketosynthase family 3 (KS3)" evidence="8">
    <location>
        <begin position="1"/>
        <end position="274"/>
    </location>
</feature>
<dbReference type="InterPro" id="IPR049900">
    <property type="entry name" value="PKS_mFAS_DH"/>
</dbReference>
<dbReference type="PANTHER" id="PTHR43775">
    <property type="entry name" value="FATTY ACID SYNTHASE"/>
    <property type="match status" value="1"/>
</dbReference>
<keyword evidence="7" id="KW-0812">Transmembrane</keyword>